<dbReference type="PROSITE" id="PS00387">
    <property type="entry name" value="PPASE"/>
    <property type="match status" value="1"/>
</dbReference>
<dbReference type="AlphaFoldDB" id="A0A418FS78"/>
<dbReference type="Proteomes" id="UP000286510">
    <property type="component" value="Unassembled WGS sequence"/>
</dbReference>
<evidence type="ECO:0000313" key="2">
    <source>
        <dbReference type="Proteomes" id="UP000286510"/>
    </source>
</evidence>
<comment type="caution">
    <text evidence="1">The sequence shown here is derived from an EMBL/GenBank/DDBJ whole genome shotgun (WGS) entry which is preliminary data.</text>
</comment>
<name>A0A418FS78_APHAT</name>
<reference evidence="1 2" key="1">
    <citation type="submission" date="2018-08" db="EMBL/GenBank/DDBJ databases">
        <title>Aphanomyces genome sequencing and annotation.</title>
        <authorList>
            <person name="Minardi D."/>
            <person name="Oidtmann B."/>
            <person name="Van Der Giezen M."/>
            <person name="Studholme D.J."/>
        </authorList>
    </citation>
    <scope>NUCLEOTIDE SEQUENCE [LARGE SCALE GENOMIC DNA]</scope>
    <source>
        <strain evidence="1 2">FDL457</strain>
    </source>
</reference>
<proteinExistence type="predicted"/>
<accession>A0A418FS78</accession>
<dbReference type="EMBL" id="QUTF01009696">
    <property type="protein sequence ID" value="RHZ34479.1"/>
    <property type="molecule type" value="Genomic_DNA"/>
</dbReference>
<sequence length="215" mass="23669">MTLENMGMSKGKTLAALDDDPVDLPKLIAQETKKFKYRTVVNLVKSVESVIMTMFTTDSEGVLSELRASRKCLPLFFQIVCNMPKTKSFHFQALLVEIVYRILRMLRKSTIKKDQELTKKILESLPPILSQGIQSVTPKVEIAINIADEVVQGIAKIHCSNIDGFATEGMSAIKLHINKSVSLADVAPNVNDSEWGDIHGLVAVLRVDSAVSSIG</sequence>
<evidence type="ECO:0000313" key="1">
    <source>
        <dbReference type="EMBL" id="RHZ34479.1"/>
    </source>
</evidence>
<organism evidence="1 2">
    <name type="scientific">Aphanomyces astaci</name>
    <name type="common">Crayfish plague agent</name>
    <dbReference type="NCBI Taxonomy" id="112090"/>
    <lineage>
        <taxon>Eukaryota</taxon>
        <taxon>Sar</taxon>
        <taxon>Stramenopiles</taxon>
        <taxon>Oomycota</taxon>
        <taxon>Saprolegniomycetes</taxon>
        <taxon>Saprolegniales</taxon>
        <taxon>Verrucalvaceae</taxon>
        <taxon>Aphanomyces</taxon>
    </lineage>
</organism>
<protein>
    <submittedName>
        <fullName evidence="1">Uncharacterized protein</fullName>
    </submittedName>
</protein>
<gene>
    <name evidence="1" type="ORF">DYB26_008401</name>
</gene>